<evidence type="ECO:0000313" key="1">
    <source>
        <dbReference type="EMBL" id="SFA78745.1"/>
    </source>
</evidence>
<reference evidence="2" key="1">
    <citation type="submission" date="2016-10" db="EMBL/GenBank/DDBJ databases">
        <authorList>
            <person name="Varghese N."/>
            <person name="Submissions S."/>
        </authorList>
    </citation>
    <scope>NUCLEOTIDE SEQUENCE [LARGE SCALE GENOMIC DNA]</scope>
    <source>
        <strain evidence="2">CGMCC 4.3568</strain>
    </source>
</reference>
<gene>
    <name evidence="1" type="ORF">SAMN05216266_101428</name>
</gene>
<name>A0A1I0VQT3_9PSEU</name>
<dbReference type="RefSeq" id="WP_245788079.1">
    <property type="nucleotide sequence ID" value="NZ_FOKG01000001.1"/>
</dbReference>
<dbReference type="STRING" id="490629.SAMN05216266_101428"/>
<dbReference type="AlphaFoldDB" id="A0A1I0VQT3"/>
<accession>A0A1I0VQT3</accession>
<keyword evidence="2" id="KW-1185">Reference proteome</keyword>
<dbReference type="EMBL" id="FOKG01000001">
    <property type="protein sequence ID" value="SFA78745.1"/>
    <property type="molecule type" value="Genomic_DNA"/>
</dbReference>
<proteinExistence type="predicted"/>
<sequence length="118" mass="12905">MTGEAEHLAAITRTRARGFNFVHLRQGGEVIAIHGQRWQAGAVDTYLVRAPDEAIAARYRAEDYGLTERGPLWQRCGAVADVIADLLALPPHGAPGAPTLELRARSELWLPNAIRGRN</sequence>
<evidence type="ECO:0000313" key="2">
    <source>
        <dbReference type="Proteomes" id="UP000243799"/>
    </source>
</evidence>
<protein>
    <submittedName>
        <fullName evidence="1">Uncharacterized protein</fullName>
    </submittedName>
</protein>
<dbReference type="Proteomes" id="UP000243799">
    <property type="component" value="Unassembled WGS sequence"/>
</dbReference>
<organism evidence="1 2">
    <name type="scientific">Amycolatopsis marina</name>
    <dbReference type="NCBI Taxonomy" id="490629"/>
    <lineage>
        <taxon>Bacteria</taxon>
        <taxon>Bacillati</taxon>
        <taxon>Actinomycetota</taxon>
        <taxon>Actinomycetes</taxon>
        <taxon>Pseudonocardiales</taxon>
        <taxon>Pseudonocardiaceae</taxon>
        <taxon>Amycolatopsis</taxon>
    </lineage>
</organism>